<dbReference type="GO" id="GO:0016020">
    <property type="term" value="C:membrane"/>
    <property type="evidence" value="ECO:0007669"/>
    <property type="project" value="TreeGrafter"/>
</dbReference>
<dbReference type="PANTHER" id="PTHR43798:SF31">
    <property type="entry name" value="AB HYDROLASE SUPERFAMILY PROTEIN YCLE"/>
    <property type="match status" value="1"/>
</dbReference>
<dbReference type="InterPro" id="IPR029058">
    <property type="entry name" value="AB_hydrolase_fold"/>
</dbReference>
<dbReference type="RefSeq" id="WP_203889803.1">
    <property type="nucleotide sequence ID" value="NZ_BOOH01000014.1"/>
</dbReference>
<evidence type="ECO:0000256" key="1">
    <source>
        <dbReference type="ARBA" id="ARBA00022801"/>
    </source>
</evidence>
<feature type="region of interest" description="Disordered" evidence="2">
    <location>
        <begin position="1"/>
        <end position="33"/>
    </location>
</feature>
<dbReference type="InterPro" id="IPR000073">
    <property type="entry name" value="AB_hydrolase_1"/>
</dbReference>
<proteinExistence type="predicted"/>
<organism evidence="4 5">
    <name type="scientific">Planobispora longispora</name>
    <dbReference type="NCBI Taxonomy" id="28887"/>
    <lineage>
        <taxon>Bacteria</taxon>
        <taxon>Bacillati</taxon>
        <taxon>Actinomycetota</taxon>
        <taxon>Actinomycetes</taxon>
        <taxon>Streptosporangiales</taxon>
        <taxon>Streptosporangiaceae</taxon>
        <taxon>Planobispora</taxon>
    </lineage>
</organism>
<evidence type="ECO:0000313" key="5">
    <source>
        <dbReference type="Proteomes" id="UP000616724"/>
    </source>
</evidence>
<feature type="domain" description="AB hydrolase-1" evidence="3">
    <location>
        <begin position="54"/>
        <end position="187"/>
    </location>
</feature>
<feature type="compositionally biased region" description="Basic and acidic residues" evidence="2">
    <location>
        <begin position="24"/>
        <end position="33"/>
    </location>
</feature>
<evidence type="ECO:0000313" key="4">
    <source>
        <dbReference type="EMBL" id="GIH75095.1"/>
    </source>
</evidence>
<protein>
    <recommendedName>
        <fullName evidence="3">AB hydrolase-1 domain-containing protein</fullName>
    </recommendedName>
</protein>
<accession>A0A8J3W452</accession>
<name>A0A8J3W452_9ACTN</name>
<dbReference type="AlphaFoldDB" id="A0A8J3W452"/>
<evidence type="ECO:0000259" key="3">
    <source>
        <dbReference type="Pfam" id="PF00561"/>
    </source>
</evidence>
<keyword evidence="1" id="KW-0378">Hydrolase</keyword>
<sequence>MAPSGDDVMPWGGDVVPWGGDATPGRRREPGHRMETVPVRGGDLRVGVWGDRGPLVVAAHGITSSHMAWTLVGPELGGDHRFVAVDLRGRGGSRDLPAPYGMAAHADDLAAVIRRYGGGPAVLAGHSMGGFVVAETARRHPHLADRLVLVDGGAPLPLPPGAGDVPEAIERTVGPVLARLRRTFATREEYRDLWRAHPAFADWTEACAAYADYDLVEAAGVGSGFVAACRLEAALADAPEVYALPGVLPRPLPAPAVFLRAARGMLDEPDAPLYSPGRAAEWLPGVAESTVDGVNHYTITLGPVGSAAVVRAVRSATAGRL</sequence>
<dbReference type="PANTHER" id="PTHR43798">
    <property type="entry name" value="MONOACYLGLYCEROL LIPASE"/>
    <property type="match status" value="1"/>
</dbReference>
<dbReference type="PRINTS" id="PR00111">
    <property type="entry name" value="ABHYDROLASE"/>
</dbReference>
<dbReference type="InterPro" id="IPR050266">
    <property type="entry name" value="AB_hydrolase_sf"/>
</dbReference>
<gene>
    <name evidence="4" type="ORF">Plo01_15240</name>
</gene>
<keyword evidence="5" id="KW-1185">Reference proteome</keyword>
<dbReference type="EMBL" id="BOOH01000014">
    <property type="protein sequence ID" value="GIH75095.1"/>
    <property type="molecule type" value="Genomic_DNA"/>
</dbReference>
<dbReference type="Gene3D" id="3.40.50.1820">
    <property type="entry name" value="alpha/beta hydrolase"/>
    <property type="match status" value="1"/>
</dbReference>
<dbReference type="Pfam" id="PF00561">
    <property type="entry name" value="Abhydrolase_1"/>
    <property type="match status" value="1"/>
</dbReference>
<dbReference type="SUPFAM" id="SSF53474">
    <property type="entry name" value="alpha/beta-Hydrolases"/>
    <property type="match status" value="1"/>
</dbReference>
<dbReference type="GO" id="GO:0016787">
    <property type="term" value="F:hydrolase activity"/>
    <property type="evidence" value="ECO:0007669"/>
    <property type="project" value="UniProtKB-KW"/>
</dbReference>
<dbReference type="Proteomes" id="UP000616724">
    <property type="component" value="Unassembled WGS sequence"/>
</dbReference>
<evidence type="ECO:0000256" key="2">
    <source>
        <dbReference type="SAM" id="MobiDB-lite"/>
    </source>
</evidence>
<comment type="caution">
    <text evidence="4">The sequence shown here is derived from an EMBL/GenBank/DDBJ whole genome shotgun (WGS) entry which is preliminary data.</text>
</comment>
<reference evidence="4 5" key="1">
    <citation type="submission" date="2021-01" db="EMBL/GenBank/DDBJ databases">
        <title>Whole genome shotgun sequence of Planobispora longispora NBRC 13918.</title>
        <authorList>
            <person name="Komaki H."/>
            <person name="Tamura T."/>
        </authorList>
    </citation>
    <scope>NUCLEOTIDE SEQUENCE [LARGE SCALE GENOMIC DNA]</scope>
    <source>
        <strain evidence="4 5">NBRC 13918</strain>
    </source>
</reference>